<dbReference type="InterPro" id="IPR020846">
    <property type="entry name" value="MFS_dom"/>
</dbReference>
<evidence type="ECO:0000256" key="2">
    <source>
        <dbReference type="ARBA" id="ARBA00022989"/>
    </source>
</evidence>
<evidence type="ECO:0000256" key="1">
    <source>
        <dbReference type="ARBA" id="ARBA00022692"/>
    </source>
</evidence>
<dbReference type="RefSeq" id="WP_096481106.1">
    <property type="nucleotide sequence ID" value="NZ_CP023466.1"/>
</dbReference>
<sequence length="405" mass="43273">MAISNVQSATTSASAPSQSSPLVMRIIGAVALAHLINDLIQAVLPSIYPMLKANYGLTFTQVGLITLTFQLTASLLQPWVGYHTDRHPKPWLLPAGTVCTLIGILMMSVVGSFPMILLAAGLIGIGSSTFHPEASRVARLASGGRFGLAQSTFQVGGNAGSAFGPLLAAAIIIPYGQGNVAWFGLFALFALFVLYRISRWYANHLNLFKLKQGQAATHGLSKGRVISALVVLGLLVFSKYFYMASLTSYFTFYLIEKFDLSVASSQLHLFLFLGAVAAGTFFGGPIGDRIGRKAVIWFSILGVAPFTLLLPHVDLFWTSVLSVVIGFILASAFSAIVVYAQELVPGNVGMIAGVFFGLMFGFGGIGAALLGHLADIRGIEYVYFLCSFLPLFGVLAIFLPRTKKV</sequence>
<feature type="transmembrane region" description="Helical" evidence="4">
    <location>
        <begin position="381"/>
        <end position="399"/>
    </location>
</feature>
<feature type="domain" description="Major facilitator superfamily (MFS) profile" evidence="5">
    <location>
        <begin position="26"/>
        <end position="405"/>
    </location>
</feature>
<feature type="transmembrane region" description="Helical" evidence="4">
    <location>
        <begin position="347"/>
        <end position="369"/>
    </location>
</feature>
<dbReference type="InterPro" id="IPR036259">
    <property type="entry name" value="MFS_trans_sf"/>
</dbReference>
<dbReference type="Proteomes" id="UP000218385">
    <property type="component" value="Chromosome"/>
</dbReference>
<proteinExistence type="predicted"/>
<feature type="transmembrane region" description="Helical" evidence="4">
    <location>
        <begin position="100"/>
        <end position="126"/>
    </location>
</feature>
<keyword evidence="2 4" id="KW-1133">Transmembrane helix</keyword>
<keyword evidence="1 4" id="KW-0812">Transmembrane</keyword>
<name>A0AB33EHN1_9PSED</name>
<dbReference type="GO" id="GO:0005886">
    <property type="term" value="C:plasma membrane"/>
    <property type="evidence" value="ECO:0007669"/>
    <property type="project" value="TreeGrafter"/>
</dbReference>
<dbReference type="EMBL" id="CP023466">
    <property type="protein sequence ID" value="ATE79669.1"/>
    <property type="molecule type" value="Genomic_DNA"/>
</dbReference>
<gene>
    <name evidence="6" type="ORF">CNN82_25835</name>
</gene>
<dbReference type="PANTHER" id="PTHR43129">
    <property type="entry name" value="FOSMIDOMYCIN RESISTANCE PROTEIN"/>
    <property type="match status" value="1"/>
</dbReference>
<feature type="transmembrane region" description="Helical" evidence="4">
    <location>
        <begin position="294"/>
        <end position="313"/>
    </location>
</feature>
<dbReference type="InterPro" id="IPR011701">
    <property type="entry name" value="MFS"/>
</dbReference>
<feature type="transmembrane region" description="Helical" evidence="4">
    <location>
        <begin position="181"/>
        <end position="202"/>
    </location>
</feature>
<protein>
    <submittedName>
        <fullName evidence="6">MFS transporter</fullName>
    </submittedName>
</protein>
<dbReference type="PANTHER" id="PTHR43129:SF1">
    <property type="entry name" value="FOSMIDOMYCIN RESISTANCE PROTEIN"/>
    <property type="match status" value="1"/>
</dbReference>
<dbReference type="Pfam" id="PF07690">
    <property type="entry name" value="MFS_1"/>
    <property type="match status" value="1"/>
</dbReference>
<evidence type="ECO:0000313" key="6">
    <source>
        <dbReference type="EMBL" id="ATE79669.1"/>
    </source>
</evidence>
<dbReference type="PROSITE" id="PS50850">
    <property type="entry name" value="MFS"/>
    <property type="match status" value="1"/>
</dbReference>
<feature type="transmembrane region" description="Helical" evidence="4">
    <location>
        <begin position="56"/>
        <end position="80"/>
    </location>
</feature>
<feature type="transmembrane region" description="Helical" evidence="4">
    <location>
        <begin position="22"/>
        <end position="44"/>
    </location>
</feature>
<dbReference type="CDD" id="cd17478">
    <property type="entry name" value="MFS_FsR"/>
    <property type="match status" value="1"/>
</dbReference>
<evidence type="ECO:0000256" key="3">
    <source>
        <dbReference type="ARBA" id="ARBA00023136"/>
    </source>
</evidence>
<evidence type="ECO:0000256" key="4">
    <source>
        <dbReference type="SAM" id="Phobius"/>
    </source>
</evidence>
<feature type="transmembrane region" description="Helical" evidence="4">
    <location>
        <begin position="262"/>
        <end position="282"/>
    </location>
</feature>
<feature type="transmembrane region" description="Helical" evidence="4">
    <location>
        <begin position="319"/>
        <end position="340"/>
    </location>
</feature>
<feature type="transmembrane region" description="Helical" evidence="4">
    <location>
        <begin position="223"/>
        <end position="242"/>
    </location>
</feature>
<reference evidence="6 7" key="1">
    <citation type="submission" date="2017-09" db="EMBL/GenBank/DDBJ databases">
        <title>Complete Genome sequence of Lysobacter capsici KNU-15.</title>
        <authorList>
            <person name="Kim M.-C."/>
            <person name="Yi H."/>
            <person name="Lee D.-W."/>
            <person name="Shin J.-H."/>
        </authorList>
    </citation>
    <scope>NUCLEOTIDE SEQUENCE [LARGE SCALE GENOMIC DNA]</scope>
    <source>
        <strain evidence="6 7">KNU-15</strain>
    </source>
</reference>
<dbReference type="AlphaFoldDB" id="A0AB33EHN1"/>
<organism evidence="6 7">
    <name type="scientific">Pseudomonas frederiksbergensis</name>
    <dbReference type="NCBI Taxonomy" id="104087"/>
    <lineage>
        <taxon>Bacteria</taxon>
        <taxon>Pseudomonadati</taxon>
        <taxon>Pseudomonadota</taxon>
        <taxon>Gammaproteobacteria</taxon>
        <taxon>Pseudomonadales</taxon>
        <taxon>Pseudomonadaceae</taxon>
        <taxon>Pseudomonas</taxon>
    </lineage>
</organism>
<evidence type="ECO:0000259" key="5">
    <source>
        <dbReference type="PROSITE" id="PS50850"/>
    </source>
</evidence>
<dbReference type="GO" id="GO:0022857">
    <property type="term" value="F:transmembrane transporter activity"/>
    <property type="evidence" value="ECO:0007669"/>
    <property type="project" value="InterPro"/>
</dbReference>
<evidence type="ECO:0000313" key="7">
    <source>
        <dbReference type="Proteomes" id="UP000218385"/>
    </source>
</evidence>
<dbReference type="SUPFAM" id="SSF103473">
    <property type="entry name" value="MFS general substrate transporter"/>
    <property type="match status" value="1"/>
</dbReference>
<accession>A0AB33EHN1</accession>
<keyword evidence="3 4" id="KW-0472">Membrane</keyword>
<dbReference type="Gene3D" id="1.20.1250.20">
    <property type="entry name" value="MFS general substrate transporter like domains"/>
    <property type="match status" value="2"/>
</dbReference>